<evidence type="ECO:0000256" key="3">
    <source>
        <dbReference type="ARBA" id="ARBA00022617"/>
    </source>
</evidence>
<dbReference type="EMBL" id="CP063406">
    <property type="protein sequence ID" value="QSZ31719.1"/>
    <property type="molecule type" value="Genomic_DNA"/>
</dbReference>
<evidence type="ECO:0000313" key="8">
    <source>
        <dbReference type="EMBL" id="QSZ31719.1"/>
    </source>
</evidence>
<accession>A0A8A3PA10</accession>
<reference evidence="8" key="1">
    <citation type="submission" date="2020-10" db="EMBL/GenBank/DDBJ databases">
        <title>Genome Sequence of Monilinia vaccinii-corymbosi Sheds Light on Mummy Berry Disease Infection of Blueberry and Mating Type.</title>
        <authorList>
            <person name="Yow A.G."/>
            <person name="Zhang Y."/>
            <person name="Bansal K."/>
            <person name="Eacker S.M."/>
            <person name="Sullivan S."/>
            <person name="Liachko I."/>
            <person name="Cubeta M.A."/>
            <person name="Rollins J.A."/>
            <person name="Ashrafi H."/>
        </authorList>
    </citation>
    <scope>NUCLEOTIDE SEQUENCE</scope>
    <source>
        <strain evidence="8">RL-1</strain>
    </source>
</reference>
<dbReference type="InterPro" id="IPR047146">
    <property type="entry name" value="Cyt_P450_E_CYP52_fungi"/>
</dbReference>
<dbReference type="PANTHER" id="PTHR24287">
    <property type="entry name" value="P450, PUTATIVE (EUROFUNG)-RELATED"/>
    <property type="match status" value="1"/>
</dbReference>
<keyword evidence="9" id="KW-1185">Reference proteome</keyword>
<keyword evidence="5" id="KW-0560">Oxidoreductase</keyword>
<dbReference type="PRINTS" id="PR01239">
    <property type="entry name" value="EP450IICYP52"/>
</dbReference>
<comment type="similarity">
    <text evidence="2">Belongs to the cytochrome P450 family.</text>
</comment>
<dbReference type="Proteomes" id="UP000672032">
    <property type="component" value="Chromosome 2"/>
</dbReference>
<comment type="cofactor">
    <cofactor evidence="1">
        <name>heme</name>
        <dbReference type="ChEBI" id="CHEBI:30413"/>
    </cofactor>
</comment>
<keyword evidence="6" id="KW-0408">Iron</keyword>
<protein>
    <submittedName>
        <fullName evidence="8">Uncharacterized protein</fullName>
    </submittedName>
</protein>
<gene>
    <name evidence="8" type="ORF">DSL72_001286</name>
</gene>
<dbReference type="GO" id="GO:0005506">
    <property type="term" value="F:iron ion binding"/>
    <property type="evidence" value="ECO:0007669"/>
    <property type="project" value="InterPro"/>
</dbReference>
<evidence type="ECO:0000256" key="1">
    <source>
        <dbReference type="ARBA" id="ARBA00001971"/>
    </source>
</evidence>
<organism evidence="8 9">
    <name type="scientific">Monilinia vaccinii-corymbosi</name>
    <dbReference type="NCBI Taxonomy" id="61207"/>
    <lineage>
        <taxon>Eukaryota</taxon>
        <taxon>Fungi</taxon>
        <taxon>Dikarya</taxon>
        <taxon>Ascomycota</taxon>
        <taxon>Pezizomycotina</taxon>
        <taxon>Leotiomycetes</taxon>
        <taxon>Helotiales</taxon>
        <taxon>Sclerotiniaceae</taxon>
        <taxon>Monilinia</taxon>
    </lineage>
</organism>
<evidence type="ECO:0000256" key="7">
    <source>
        <dbReference type="ARBA" id="ARBA00023033"/>
    </source>
</evidence>
<evidence type="ECO:0000256" key="4">
    <source>
        <dbReference type="ARBA" id="ARBA00022723"/>
    </source>
</evidence>
<dbReference type="GO" id="GO:0016712">
    <property type="term" value="F:oxidoreductase activity, acting on paired donors, with incorporation or reduction of molecular oxygen, reduced flavin or flavoprotein as one donor, and incorporation of one atom of oxygen"/>
    <property type="evidence" value="ECO:0007669"/>
    <property type="project" value="InterPro"/>
</dbReference>
<dbReference type="AlphaFoldDB" id="A0A8A3PA10"/>
<keyword evidence="3" id="KW-0349">Heme</keyword>
<dbReference type="PANTHER" id="PTHR24287:SF1">
    <property type="entry name" value="P450, PUTATIVE (EUROFUNG)-RELATED"/>
    <property type="match status" value="1"/>
</dbReference>
<evidence type="ECO:0000256" key="2">
    <source>
        <dbReference type="ARBA" id="ARBA00010617"/>
    </source>
</evidence>
<name>A0A8A3PA10_9HELO</name>
<keyword evidence="4" id="KW-0479">Metal-binding</keyword>
<evidence type="ECO:0000313" key="9">
    <source>
        <dbReference type="Proteomes" id="UP000672032"/>
    </source>
</evidence>
<dbReference type="InterPro" id="IPR002974">
    <property type="entry name" value="Cyt_P450_E_CYP52_ascomycetes"/>
</dbReference>
<evidence type="ECO:0000256" key="5">
    <source>
        <dbReference type="ARBA" id="ARBA00023002"/>
    </source>
</evidence>
<evidence type="ECO:0000256" key="6">
    <source>
        <dbReference type="ARBA" id="ARBA00023004"/>
    </source>
</evidence>
<keyword evidence="7" id="KW-0503">Monooxygenase</keyword>
<dbReference type="OrthoDB" id="1470350at2759"/>
<sequence length="345" mass="38843">MAPTSLIAMRPRHKNSTAKNLHPSEFAGHWEWTIYCAVLQLIRRKHIRTANPTNIQAMLAPQFSDFSLGPTRRGALSPRLGTGVFTADGEQWKCIYTSSIHKGQGQDLDLEETHVRNMMSILEPLIGATGSIEEIDLLPYFFRSLPGLQSTAIGGSVSKFVTAFDIGQRVLATRTRFMDCYWIYDSQEFCDACRVVHEFADHFVRLALSKDLRQAAFEKGGKNKEQYISLGALTAYTQDVVQLRYELLHYSSTLPAIPARYKKLRDAIIADFGIYDHPTEISFSKLKGCKYLRYSNYESLCIYPVVPINARQATKDTTLPRGGGKDGQSPIFIPKGSTWDYSVHS</sequence>
<dbReference type="SUPFAM" id="SSF48264">
    <property type="entry name" value="Cytochrome P450"/>
    <property type="match status" value="1"/>
</dbReference>
<dbReference type="Gene3D" id="1.10.630.10">
    <property type="entry name" value="Cytochrome P450"/>
    <property type="match status" value="1"/>
</dbReference>
<proteinExistence type="inferred from homology"/>
<dbReference type="GO" id="GO:0020037">
    <property type="term" value="F:heme binding"/>
    <property type="evidence" value="ECO:0007669"/>
    <property type="project" value="InterPro"/>
</dbReference>
<dbReference type="InterPro" id="IPR036396">
    <property type="entry name" value="Cyt_P450_sf"/>
</dbReference>